<dbReference type="SMART" id="SM00421">
    <property type="entry name" value="HTH_LUXR"/>
    <property type="match status" value="1"/>
</dbReference>
<feature type="domain" description="FHA" evidence="2">
    <location>
        <begin position="46"/>
        <end position="97"/>
    </location>
</feature>
<dbReference type="Pfam" id="PF00498">
    <property type="entry name" value="FHA"/>
    <property type="match status" value="1"/>
</dbReference>
<dbReference type="Gene3D" id="1.10.10.10">
    <property type="entry name" value="Winged helix-like DNA-binding domain superfamily/Winged helix DNA-binding domain"/>
    <property type="match status" value="1"/>
</dbReference>
<dbReference type="PROSITE" id="PS50006">
    <property type="entry name" value="FHA_DOMAIN"/>
    <property type="match status" value="1"/>
</dbReference>
<evidence type="ECO:0000256" key="1">
    <source>
        <dbReference type="ARBA" id="ARBA00022553"/>
    </source>
</evidence>
<dbReference type="SUPFAM" id="SSF49879">
    <property type="entry name" value="SMAD/FHA domain"/>
    <property type="match status" value="1"/>
</dbReference>
<dbReference type="SUPFAM" id="SSF46894">
    <property type="entry name" value="C-terminal effector domain of the bipartite response regulators"/>
    <property type="match status" value="1"/>
</dbReference>
<dbReference type="InterPro" id="IPR008984">
    <property type="entry name" value="SMAD_FHA_dom_sf"/>
</dbReference>
<dbReference type="CDD" id="cd00060">
    <property type="entry name" value="FHA"/>
    <property type="match status" value="1"/>
</dbReference>
<evidence type="ECO:0000259" key="2">
    <source>
        <dbReference type="PROSITE" id="PS50006"/>
    </source>
</evidence>
<dbReference type="PANTHER" id="PTHR23308">
    <property type="entry name" value="NUCLEAR INHIBITOR OF PROTEIN PHOSPHATASE-1"/>
    <property type="match status" value="1"/>
</dbReference>
<dbReference type="InterPro" id="IPR016032">
    <property type="entry name" value="Sig_transdc_resp-reg_C-effctor"/>
</dbReference>
<gene>
    <name evidence="3" type="ORF">AVDCRST_MAG67-1326</name>
</gene>
<dbReference type="AlphaFoldDB" id="A0A6J4SCM3"/>
<accession>A0A6J4SCM3</accession>
<dbReference type="InterPro" id="IPR036388">
    <property type="entry name" value="WH-like_DNA-bd_sf"/>
</dbReference>
<evidence type="ECO:0000313" key="3">
    <source>
        <dbReference type="EMBL" id="CAA9490696.1"/>
    </source>
</evidence>
<dbReference type="InterPro" id="IPR000253">
    <property type="entry name" value="FHA_dom"/>
</dbReference>
<protein>
    <recommendedName>
        <fullName evidence="2">FHA domain-containing protein</fullName>
    </recommendedName>
</protein>
<organism evidence="3">
    <name type="scientific">uncultured Solirubrobacteraceae bacterium</name>
    <dbReference type="NCBI Taxonomy" id="1162706"/>
    <lineage>
        <taxon>Bacteria</taxon>
        <taxon>Bacillati</taxon>
        <taxon>Actinomycetota</taxon>
        <taxon>Thermoleophilia</taxon>
        <taxon>Solirubrobacterales</taxon>
        <taxon>Solirubrobacteraceae</taxon>
        <taxon>environmental samples</taxon>
    </lineage>
</organism>
<proteinExistence type="predicted"/>
<reference evidence="3" key="1">
    <citation type="submission" date="2020-02" db="EMBL/GenBank/DDBJ databases">
        <authorList>
            <person name="Meier V. D."/>
        </authorList>
    </citation>
    <scope>NUCLEOTIDE SEQUENCE</scope>
    <source>
        <strain evidence="3">AVDCRST_MAG67</strain>
    </source>
</reference>
<name>A0A6J4SCM3_9ACTN</name>
<keyword evidence="1" id="KW-0597">Phosphoprotein</keyword>
<dbReference type="EMBL" id="CADCVQ010000062">
    <property type="protein sequence ID" value="CAA9490696.1"/>
    <property type="molecule type" value="Genomic_DNA"/>
</dbReference>
<dbReference type="GO" id="GO:0003677">
    <property type="term" value="F:DNA binding"/>
    <property type="evidence" value="ECO:0007669"/>
    <property type="project" value="InterPro"/>
</dbReference>
<dbReference type="GO" id="GO:0006355">
    <property type="term" value="P:regulation of DNA-templated transcription"/>
    <property type="evidence" value="ECO:0007669"/>
    <property type="project" value="InterPro"/>
</dbReference>
<dbReference type="InterPro" id="IPR050923">
    <property type="entry name" value="Cell_Proc_Reg/RNA_Proc"/>
</dbReference>
<dbReference type="SMART" id="SM00240">
    <property type="entry name" value="FHA"/>
    <property type="match status" value="1"/>
</dbReference>
<dbReference type="Gene3D" id="2.60.200.20">
    <property type="match status" value="1"/>
</dbReference>
<sequence length="223" mass="24558">MTFTRHAFTPAELIEQLAADRGGRPYLLLRDPRGDQRLLALEKTSITVGRHGSNDLSLQWDQKVSRVHAGIERLGPNWTVVDDGLSRNGTFLNEARVVGRRRLSDRDVLRFGQTEVLFRDPAESPEQTAAADDAAGLARLTDSQRQVLVALCRPLAAPGGVGTPSSNREIAEELHLSVDAVRTRLRALFDTFEVPDLPQNRKRAELARRALAAAVVTPADLAR</sequence>
<dbReference type="InterPro" id="IPR000792">
    <property type="entry name" value="Tscrpt_reg_LuxR_C"/>
</dbReference>